<proteinExistence type="predicted"/>
<dbReference type="InterPro" id="IPR011333">
    <property type="entry name" value="SKP1/BTB/POZ_sf"/>
</dbReference>
<feature type="region of interest" description="Disordered" evidence="1">
    <location>
        <begin position="53"/>
        <end position="74"/>
    </location>
</feature>
<dbReference type="OrthoDB" id="3238373at2759"/>
<evidence type="ECO:0000313" key="3">
    <source>
        <dbReference type="Proteomes" id="UP000076761"/>
    </source>
</evidence>
<sequence length="373" mass="40829">MLRLSIPTRDASYYMSDGNTVLLVENTLFRVHRSNLMKDGSTFDTLFSLPSEGTNPSPGAAAPTVGGTVAEGESDDNPIRLQGDSADEFRALLWALYALPHELMIATTPDANPVLLFNLARITHKYQFKSLLSWALSVLVIYYTRTGAFDTLSSASDTVSELTDAQPSPYSCGPTLVQLTELAALCECTDLLEATIKKWREQIRDGKDVAIALGMAERLNIRPLLGLSYNAMLLKGRAAWDSEPLLSPQQRIRLLSGHYELSQLWEKLPMNPPVLSHSVKCSSPPRCSKAWAALWKSVLEKGSQIVPTRYADVLGKLTVAEGIVKTLLDMVGAGSQESGLSIAMCCKENALAATSLKRKEIEEGLAEHFKDVR</sequence>
<evidence type="ECO:0000256" key="1">
    <source>
        <dbReference type="SAM" id="MobiDB-lite"/>
    </source>
</evidence>
<gene>
    <name evidence="2" type="ORF">NEOLEDRAFT_1061070</name>
</gene>
<dbReference type="InParanoid" id="A0A165TZX4"/>
<reference evidence="2 3" key="1">
    <citation type="journal article" date="2016" name="Mol. Biol. Evol.">
        <title>Comparative Genomics of Early-Diverging Mushroom-Forming Fungi Provides Insights into the Origins of Lignocellulose Decay Capabilities.</title>
        <authorList>
            <person name="Nagy L.G."/>
            <person name="Riley R."/>
            <person name="Tritt A."/>
            <person name="Adam C."/>
            <person name="Daum C."/>
            <person name="Floudas D."/>
            <person name="Sun H."/>
            <person name="Yadav J.S."/>
            <person name="Pangilinan J."/>
            <person name="Larsson K.H."/>
            <person name="Matsuura K."/>
            <person name="Barry K."/>
            <person name="Labutti K."/>
            <person name="Kuo R."/>
            <person name="Ohm R.A."/>
            <person name="Bhattacharya S.S."/>
            <person name="Shirouzu T."/>
            <person name="Yoshinaga Y."/>
            <person name="Martin F.M."/>
            <person name="Grigoriev I.V."/>
            <person name="Hibbett D.S."/>
        </authorList>
    </citation>
    <scope>NUCLEOTIDE SEQUENCE [LARGE SCALE GENOMIC DNA]</scope>
    <source>
        <strain evidence="2 3">HHB14362 ss-1</strain>
    </source>
</reference>
<organism evidence="2 3">
    <name type="scientific">Neolentinus lepideus HHB14362 ss-1</name>
    <dbReference type="NCBI Taxonomy" id="1314782"/>
    <lineage>
        <taxon>Eukaryota</taxon>
        <taxon>Fungi</taxon>
        <taxon>Dikarya</taxon>
        <taxon>Basidiomycota</taxon>
        <taxon>Agaricomycotina</taxon>
        <taxon>Agaricomycetes</taxon>
        <taxon>Gloeophyllales</taxon>
        <taxon>Gloeophyllaceae</taxon>
        <taxon>Neolentinus</taxon>
    </lineage>
</organism>
<protein>
    <recommendedName>
        <fullName evidence="4">BTB domain-containing protein</fullName>
    </recommendedName>
</protein>
<name>A0A165TZX4_9AGAM</name>
<dbReference type="Gene3D" id="3.30.710.10">
    <property type="entry name" value="Potassium Channel Kv1.1, Chain A"/>
    <property type="match status" value="1"/>
</dbReference>
<evidence type="ECO:0008006" key="4">
    <source>
        <dbReference type="Google" id="ProtNLM"/>
    </source>
</evidence>
<dbReference type="AlphaFoldDB" id="A0A165TZX4"/>
<evidence type="ECO:0000313" key="2">
    <source>
        <dbReference type="EMBL" id="KZT27427.1"/>
    </source>
</evidence>
<keyword evidence="3" id="KW-1185">Reference proteome</keyword>
<feature type="compositionally biased region" description="Low complexity" evidence="1">
    <location>
        <begin position="58"/>
        <end position="71"/>
    </location>
</feature>
<dbReference type="EMBL" id="KV425562">
    <property type="protein sequence ID" value="KZT27427.1"/>
    <property type="molecule type" value="Genomic_DNA"/>
</dbReference>
<accession>A0A165TZX4</accession>
<dbReference type="Proteomes" id="UP000076761">
    <property type="component" value="Unassembled WGS sequence"/>
</dbReference>